<dbReference type="EMBL" id="BKCJ011384205">
    <property type="protein sequence ID" value="GFD28308.1"/>
    <property type="molecule type" value="Genomic_DNA"/>
</dbReference>
<feature type="non-terminal residue" evidence="2">
    <location>
        <position position="1"/>
    </location>
</feature>
<feature type="region of interest" description="Disordered" evidence="1">
    <location>
        <begin position="1"/>
        <end position="93"/>
    </location>
</feature>
<sequence length="118" mass="13455">LSWNSTDDEGDDDEGKDGDGDEEDDGNDGEEGDDDDDNEDDDGKEEYDEETRDEESFDPIPKTLENSDDERNGVEDLGLNVGREEGHNEEERKMNYTETSILIKEGVYKQLLKLKTRM</sequence>
<comment type="caution">
    <text evidence="2">The sequence shown here is derived from an EMBL/GenBank/DDBJ whole genome shotgun (WGS) entry which is preliminary data.</text>
</comment>
<protein>
    <submittedName>
        <fullName evidence="2">Uncharacterized protein</fullName>
    </submittedName>
</protein>
<reference evidence="2" key="1">
    <citation type="journal article" date="2019" name="Sci. Rep.">
        <title>Draft genome of Tanacetum cinerariifolium, the natural source of mosquito coil.</title>
        <authorList>
            <person name="Yamashiro T."/>
            <person name="Shiraishi A."/>
            <person name="Satake H."/>
            <person name="Nakayama K."/>
        </authorList>
    </citation>
    <scope>NUCLEOTIDE SEQUENCE</scope>
</reference>
<feature type="compositionally biased region" description="Basic and acidic residues" evidence="1">
    <location>
        <begin position="82"/>
        <end position="93"/>
    </location>
</feature>
<name>A0A699V3G1_TANCI</name>
<dbReference type="AlphaFoldDB" id="A0A699V3G1"/>
<gene>
    <name evidence="2" type="ORF">Tci_900277</name>
</gene>
<evidence type="ECO:0000256" key="1">
    <source>
        <dbReference type="SAM" id="MobiDB-lite"/>
    </source>
</evidence>
<organism evidence="2">
    <name type="scientific">Tanacetum cinerariifolium</name>
    <name type="common">Dalmatian daisy</name>
    <name type="synonym">Chrysanthemum cinerariifolium</name>
    <dbReference type="NCBI Taxonomy" id="118510"/>
    <lineage>
        <taxon>Eukaryota</taxon>
        <taxon>Viridiplantae</taxon>
        <taxon>Streptophyta</taxon>
        <taxon>Embryophyta</taxon>
        <taxon>Tracheophyta</taxon>
        <taxon>Spermatophyta</taxon>
        <taxon>Magnoliopsida</taxon>
        <taxon>eudicotyledons</taxon>
        <taxon>Gunneridae</taxon>
        <taxon>Pentapetalae</taxon>
        <taxon>asterids</taxon>
        <taxon>campanulids</taxon>
        <taxon>Asterales</taxon>
        <taxon>Asteraceae</taxon>
        <taxon>Asteroideae</taxon>
        <taxon>Anthemideae</taxon>
        <taxon>Anthemidinae</taxon>
        <taxon>Tanacetum</taxon>
    </lineage>
</organism>
<feature type="compositionally biased region" description="Acidic residues" evidence="1">
    <location>
        <begin position="1"/>
        <end position="57"/>
    </location>
</feature>
<proteinExistence type="predicted"/>
<accession>A0A699V3G1</accession>
<evidence type="ECO:0000313" key="2">
    <source>
        <dbReference type="EMBL" id="GFD28308.1"/>
    </source>
</evidence>